<dbReference type="PROSITE" id="PS51257">
    <property type="entry name" value="PROKAR_LIPOPROTEIN"/>
    <property type="match status" value="1"/>
</dbReference>
<gene>
    <name evidence="2" type="ORF">GC098_37045</name>
</gene>
<dbReference type="EMBL" id="WHOA01000248">
    <property type="protein sequence ID" value="NOU76907.1"/>
    <property type="molecule type" value="Genomic_DNA"/>
</dbReference>
<sequence length="451" mass="49641">MVMKKTWGQTTSSVLMLTMILTACSSSAPAGGKTDATKGPTPKAGNGEVIKLKWSTWGNPGELKRFYELTDQYNKDHPNVKWELVAVPNDGYEEKIITQLQGGTAPDAFYAGDQTVVKLISNGSIEELTPLMKVGMGPIKAEDFAEGLWGGSKKGDKIYGVTVDCNPLVMYYNKTVLTEAGITDDPQKLYEAGEWNWKKLQELTEKLKSKNKYGLVLEDWSSPVYSWVTLNGGKAYDKPQDGKFIGDQDPKTVEAFQYLAENTKNKNFVFSGSLPKGQGPDAMFMSNQVGFGIAGRWWVPQFNANTSLKYDIVPLPTNTGKKMEPAGIPTAYMVMNKKTAHAKETYEFLSYFVSKDGQNFRLKGGNAVPSISGVDDLVLDKNAQPAHAQYFLDAREIGYALWPSESGVPGASDIVKDNYDLLLLGKQDAQTTLKKISEGVNKKIDEVKAKK</sequence>
<dbReference type="InterPro" id="IPR006059">
    <property type="entry name" value="SBP"/>
</dbReference>
<protein>
    <submittedName>
        <fullName evidence="2">Extracellular solute-binding protein</fullName>
    </submittedName>
</protein>
<proteinExistence type="predicted"/>
<dbReference type="Pfam" id="PF01547">
    <property type="entry name" value="SBP_bac_1"/>
    <property type="match status" value="1"/>
</dbReference>
<dbReference type="CDD" id="cd13585">
    <property type="entry name" value="PBP2_TMBP_like"/>
    <property type="match status" value="1"/>
</dbReference>
<evidence type="ECO:0000256" key="1">
    <source>
        <dbReference type="SAM" id="SignalP"/>
    </source>
</evidence>
<dbReference type="Proteomes" id="UP000616779">
    <property type="component" value="Unassembled WGS sequence"/>
</dbReference>
<name>A0ABX1Y7K2_9BACL</name>
<feature type="chain" id="PRO_5045342828" evidence="1">
    <location>
        <begin position="31"/>
        <end position="451"/>
    </location>
</feature>
<evidence type="ECO:0000313" key="2">
    <source>
        <dbReference type="EMBL" id="NOU76907.1"/>
    </source>
</evidence>
<reference evidence="2 3" key="1">
    <citation type="submission" date="2019-10" db="EMBL/GenBank/DDBJ databases">
        <title>Description of Paenibacillus terrestris sp. nov.</title>
        <authorList>
            <person name="Carlier A."/>
            <person name="Qi S."/>
        </authorList>
    </citation>
    <scope>NUCLEOTIDE SEQUENCE [LARGE SCALE GENOMIC DNA]</scope>
    <source>
        <strain evidence="2 3">LMG 31458</strain>
    </source>
</reference>
<organism evidence="2 3">
    <name type="scientific">Paenibacillus phytorum</name>
    <dbReference type="NCBI Taxonomy" id="2654977"/>
    <lineage>
        <taxon>Bacteria</taxon>
        <taxon>Bacillati</taxon>
        <taxon>Bacillota</taxon>
        <taxon>Bacilli</taxon>
        <taxon>Bacillales</taxon>
        <taxon>Paenibacillaceae</taxon>
        <taxon>Paenibacillus</taxon>
    </lineage>
</organism>
<keyword evidence="3" id="KW-1185">Reference proteome</keyword>
<evidence type="ECO:0000313" key="3">
    <source>
        <dbReference type="Proteomes" id="UP000616779"/>
    </source>
</evidence>
<feature type="signal peptide" evidence="1">
    <location>
        <begin position="1"/>
        <end position="30"/>
    </location>
</feature>
<dbReference type="PANTHER" id="PTHR43649:SF12">
    <property type="entry name" value="DIACETYLCHITOBIOSE BINDING PROTEIN DASA"/>
    <property type="match status" value="1"/>
</dbReference>
<keyword evidence="1" id="KW-0732">Signal</keyword>
<comment type="caution">
    <text evidence="2">The sequence shown here is derived from an EMBL/GenBank/DDBJ whole genome shotgun (WGS) entry which is preliminary data.</text>
</comment>
<accession>A0ABX1Y7K2</accession>
<dbReference type="PANTHER" id="PTHR43649">
    <property type="entry name" value="ARABINOSE-BINDING PROTEIN-RELATED"/>
    <property type="match status" value="1"/>
</dbReference>
<dbReference type="SUPFAM" id="SSF53850">
    <property type="entry name" value="Periplasmic binding protein-like II"/>
    <property type="match status" value="1"/>
</dbReference>
<dbReference type="InterPro" id="IPR050490">
    <property type="entry name" value="Bact_solute-bd_prot1"/>
</dbReference>
<dbReference type="Gene3D" id="3.40.190.10">
    <property type="entry name" value="Periplasmic binding protein-like II"/>
    <property type="match status" value="1"/>
</dbReference>